<dbReference type="Proteomes" id="UP000276133">
    <property type="component" value="Unassembled WGS sequence"/>
</dbReference>
<feature type="compositionally biased region" description="Low complexity" evidence="2">
    <location>
        <begin position="109"/>
        <end position="123"/>
    </location>
</feature>
<gene>
    <name evidence="3" type="ORF">BpHYR1_014611</name>
</gene>
<evidence type="ECO:0000313" key="4">
    <source>
        <dbReference type="Proteomes" id="UP000276133"/>
    </source>
</evidence>
<evidence type="ECO:0000313" key="3">
    <source>
        <dbReference type="EMBL" id="RNA02300.1"/>
    </source>
</evidence>
<reference evidence="3 4" key="1">
    <citation type="journal article" date="2018" name="Sci. Rep.">
        <title>Genomic signatures of local adaptation to the degree of environmental predictability in rotifers.</title>
        <authorList>
            <person name="Franch-Gras L."/>
            <person name="Hahn C."/>
            <person name="Garcia-Roger E.M."/>
            <person name="Carmona M.J."/>
            <person name="Serra M."/>
            <person name="Gomez A."/>
        </authorList>
    </citation>
    <scope>NUCLEOTIDE SEQUENCE [LARGE SCALE GENOMIC DNA]</scope>
    <source>
        <strain evidence="3">HYR1</strain>
    </source>
</reference>
<keyword evidence="1" id="KW-0175">Coiled coil</keyword>
<dbReference type="AlphaFoldDB" id="A0A3M7PTB7"/>
<evidence type="ECO:0000256" key="2">
    <source>
        <dbReference type="SAM" id="MobiDB-lite"/>
    </source>
</evidence>
<accession>A0A3M7PTB7</accession>
<feature type="compositionally biased region" description="Polar residues" evidence="2">
    <location>
        <begin position="126"/>
        <end position="136"/>
    </location>
</feature>
<feature type="region of interest" description="Disordered" evidence="2">
    <location>
        <begin position="88"/>
        <end position="136"/>
    </location>
</feature>
<proteinExistence type="predicted"/>
<comment type="caution">
    <text evidence="3">The sequence shown here is derived from an EMBL/GenBank/DDBJ whole genome shotgun (WGS) entry which is preliminary data.</text>
</comment>
<name>A0A3M7PTB7_BRAPC</name>
<keyword evidence="4" id="KW-1185">Reference proteome</keyword>
<feature type="non-terminal residue" evidence="3">
    <location>
        <position position="1"/>
    </location>
</feature>
<feature type="compositionally biased region" description="Polar residues" evidence="2">
    <location>
        <begin position="88"/>
        <end position="101"/>
    </location>
</feature>
<sequence length="236" mass="26842">KLIFTFSERFFKRNLFMNFKKIFSNPSKKSVSTVPDNLDNTLNQTTVTRSTRLKQQQKLLESLACNENESSESDSEECAHFDEFLDTQSNSQQDSHIGNDSNNDKSIYESAESESNSVSSDIEYTNPESEWDNQTNASDQSYSEFLSLGSDDPESLDGQDLELKRKELERQAKRLIRKKQKLSCKILNSDCMLSNSDSFGEPVRKSLRKRTLCNKLASGPLADDQYSAGDRACKHE</sequence>
<dbReference type="EMBL" id="REGN01008929">
    <property type="protein sequence ID" value="RNA02300.1"/>
    <property type="molecule type" value="Genomic_DNA"/>
</dbReference>
<protein>
    <submittedName>
        <fullName evidence="3">Uncharacterized protein</fullName>
    </submittedName>
</protein>
<organism evidence="3 4">
    <name type="scientific">Brachionus plicatilis</name>
    <name type="common">Marine rotifer</name>
    <name type="synonym">Brachionus muelleri</name>
    <dbReference type="NCBI Taxonomy" id="10195"/>
    <lineage>
        <taxon>Eukaryota</taxon>
        <taxon>Metazoa</taxon>
        <taxon>Spiralia</taxon>
        <taxon>Gnathifera</taxon>
        <taxon>Rotifera</taxon>
        <taxon>Eurotatoria</taxon>
        <taxon>Monogononta</taxon>
        <taxon>Pseudotrocha</taxon>
        <taxon>Ploima</taxon>
        <taxon>Brachionidae</taxon>
        <taxon>Brachionus</taxon>
    </lineage>
</organism>
<feature type="non-terminal residue" evidence="3">
    <location>
        <position position="236"/>
    </location>
</feature>
<feature type="coiled-coil region" evidence="1">
    <location>
        <begin position="158"/>
        <end position="185"/>
    </location>
</feature>
<evidence type="ECO:0000256" key="1">
    <source>
        <dbReference type="SAM" id="Coils"/>
    </source>
</evidence>